<dbReference type="EC" id="2.3.2.3" evidence="6"/>
<feature type="transmembrane region" description="Helical" evidence="6">
    <location>
        <begin position="38"/>
        <end position="56"/>
    </location>
</feature>
<dbReference type="PANTHER" id="PTHR37693:SF1">
    <property type="entry name" value="INTEGRAL MEMBRANE PROTEIN"/>
    <property type="match status" value="1"/>
</dbReference>
<dbReference type="Pfam" id="PF03706">
    <property type="entry name" value="LPG_synthase_TM"/>
    <property type="match status" value="1"/>
</dbReference>
<dbReference type="GO" id="GO:0046677">
    <property type="term" value="P:response to antibiotic"/>
    <property type="evidence" value="ECO:0007669"/>
    <property type="project" value="UniProtKB-KW"/>
</dbReference>
<dbReference type="GO" id="GO:0005886">
    <property type="term" value="C:plasma membrane"/>
    <property type="evidence" value="ECO:0007669"/>
    <property type="project" value="UniProtKB-SubCell"/>
</dbReference>
<keyword evidence="6" id="KW-0046">Antibiotic resistance</keyword>
<comment type="subcellular location">
    <subcellularLocation>
        <location evidence="1 6">Cell membrane</location>
        <topology evidence="1 6">Multi-pass membrane protein</topology>
    </subcellularLocation>
</comment>
<keyword evidence="2" id="KW-1003">Cell membrane</keyword>
<evidence type="ECO:0000256" key="2">
    <source>
        <dbReference type="ARBA" id="ARBA00022475"/>
    </source>
</evidence>
<evidence type="ECO:0000256" key="4">
    <source>
        <dbReference type="ARBA" id="ARBA00022989"/>
    </source>
</evidence>
<feature type="transmembrane region" description="Helical" evidence="6">
    <location>
        <begin position="118"/>
        <end position="140"/>
    </location>
</feature>
<name>A0AAU7VKZ0_9FIRM</name>
<evidence type="ECO:0000256" key="1">
    <source>
        <dbReference type="ARBA" id="ARBA00004651"/>
    </source>
</evidence>
<feature type="transmembrane region" description="Helical" evidence="6">
    <location>
        <begin position="7"/>
        <end position="26"/>
    </location>
</feature>
<sequence length="311" mass="35321">MENRRKWVIISVAIGIIVNGVILYRYFDESTFHSLARIDKSLILVLFLVALTGVLLESMRIKLLTSQLQINLSLSDGAKIHLITAFGGYSTPMNAGDAPIFMFWGLCKKIKINKWFSILMIKNFLTKLAFLSFFVTSILLCNFTDTDVIGQVIFKIAAISIIPSTIFSIIVIYNFKFVEKVLCLMPKKIKDKWGNNSSLTMKKAMTHKVWIAYIFTVLYWLVYFCPPLIIAIKMDLQINLLQLYIKQFLIYTTLPFSPMPGGSGVVELIYLSLFKNHVPAGELVVFILLCRMVTYYVPLIVGGVIATKELK</sequence>
<keyword evidence="6" id="KW-0808">Transferase</keyword>
<evidence type="ECO:0000256" key="6">
    <source>
        <dbReference type="RuleBase" id="RU363042"/>
    </source>
</evidence>
<reference evidence="7" key="1">
    <citation type="journal article" date="2013" name="Extremophiles">
        <title>Proteinivorax tanatarense gen. nov., sp. nov., an anaerobic, haloalkaliphilic, proteolytic bacterium isolated from a decaying algal bloom, and proposal of Proteinivoraceae fam. nov.</title>
        <authorList>
            <person name="Kevbrin V."/>
            <person name="Boltyanskaya Y."/>
            <person name="Zhilina T."/>
            <person name="Kolganova T."/>
            <person name="Lavrentjeva E."/>
            <person name="Kuznetsov B."/>
        </authorList>
    </citation>
    <scope>NUCLEOTIDE SEQUENCE</scope>
    <source>
        <strain evidence="7">Z-910T</strain>
    </source>
</reference>
<feature type="transmembrane region" description="Helical" evidence="6">
    <location>
        <begin position="152"/>
        <end position="175"/>
    </location>
</feature>
<comment type="catalytic activity">
    <reaction evidence="6">
        <text>L-lysyl-tRNA(Lys) + a 1,2-diacyl-sn-glycero-3-phospho-(1'-sn-glycerol) = a 1,2-diacyl-sn-glycero-3-phospho-1'-(3'-O-L-lysyl)-sn-glycerol + tRNA(Lys)</text>
        <dbReference type="Rhea" id="RHEA:10668"/>
        <dbReference type="Rhea" id="RHEA-COMP:9696"/>
        <dbReference type="Rhea" id="RHEA-COMP:9697"/>
        <dbReference type="ChEBI" id="CHEBI:64716"/>
        <dbReference type="ChEBI" id="CHEBI:75792"/>
        <dbReference type="ChEBI" id="CHEBI:78442"/>
        <dbReference type="ChEBI" id="CHEBI:78529"/>
        <dbReference type="EC" id="2.3.2.3"/>
    </reaction>
</comment>
<feature type="transmembrane region" description="Helical" evidence="6">
    <location>
        <begin position="210"/>
        <end position="232"/>
    </location>
</feature>
<reference evidence="7" key="2">
    <citation type="submission" date="2024-06" db="EMBL/GenBank/DDBJ databases">
        <authorList>
            <person name="Petrova K.O."/>
            <person name="Toshchakov S.V."/>
            <person name="Boltjanskaja Y.V."/>
            <person name="Kevbrin V."/>
        </authorList>
    </citation>
    <scope>NUCLEOTIDE SEQUENCE</scope>
    <source>
        <strain evidence="7">Z-910T</strain>
    </source>
</reference>
<comment type="similarity">
    <text evidence="6">Belongs to the LPG synthase family.</text>
</comment>
<protein>
    <recommendedName>
        <fullName evidence="6">Phosphatidylglycerol lysyltransferase</fullName>
        <ecNumber evidence="6">2.3.2.3</ecNumber>
    </recommendedName>
    <alternativeName>
        <fullName evidence="6">Lysylphosphatidylglycerol synthase</fullName>
    </alternativeName>
</protein>
<proteinExistence type="inferred from homology"/>
<evidence type="ECO:0000256" key="5">
    <source>
        <dbReference type="ARBA" id="ARBA00023136"/>
    </source>
</evidence>
<dbReference type="NCBIfam" id="TIGR00374">
    <property type="entry name" value="flippase-like domain"/>
    <property type="match status" value="1"/>
</dbReference>
<evidence type="ECO:0000313" key="7">
    <source>
        <dbReference type="EMBL" id="XBX74786.1"/>
    </source>
</evidence>
<dbReference type="GO" id="GO:0006629">
    <property type="term" value="P:lipid metabolic process"/>
    <property type="evidence" value="ECO:0007669"/>
    <property type="project" value="UniProtKB-KW"/>
</dbReference>
<keyword evidence="4 6" id="KW-1133">Transmembrane helix</keyword>
<dbReference type="RefSeq" id="WP_350343535.1">
    <property type="nucleotide sequence ID" value="NZ_CP158367.1"/>
</dbReference>
<evidence type="ECO:0000256" key="3">
    <source>
        <dbReference type="ARBA" id="ARBA00022692"/>
    </source>
</evidence>
<dbReference type="GO" id="GO:0050071">
    <property type="term" value="F:phosphatidylglycerol lysyltransferase activity"/>
    <property type="evidence" value="ECO:0007669"/>
    <property type="project" value="UniProtKB-EC"/>
</dbReference>
<dbReference type="AlphaFoldDB" id="A0AAU7VKZ0"/>
<gene>
    <name evidence="6" type="primary">mprF</name>
    <name evidence="7" type="ORF">PRVXT_002845</name>
</gene>
<accession>A0AAU7VKZ0</accession>
<feature type="transmembrane region" description="Helical" evidence="6">
    <location>
        <begin position="283"/>
        <end position="306"/>
    </location>
</feature>
<dbReference type="PANTHER" id="PTHR37693">
    <property type="entry name" value="PHOSPHATIDYLGLYCEROL LYSYLTRANSFERASE"/>
    <property type="match status" value="1"/>
</dbReference>
<dbReference type="EMBL" id="CP158367">
    <property type="protein sequence ID" value="XBX74786.1"/>
    <property type="molecule type" value="Genomic_DNA"/>
</dbReference>
<comment type="function">
    <text evidence="6">Catalyzes the transfer of a lysyl group from L-lysyl-tRNA(Lys) to membrane-bound phosphatidylglycerol (PG), which produces lysylphosphatidylglycerol (LPG), a major component of the bacterial membrane with a positive net charge. LPG synthesis contributes to bacterial virulence as it is involved in the resistance mechanism against cationic antimicrobial peptides (CAMP) produces by the host's immune system (defensins, cathelicidins) and by the competing microorganisms.</text>
</comment>
<keyword evidence="3 6" id="KW-0812">Transmembrane</keyword>
<keyword evidence="6" id="KW-0443">Lipid metabolism</keyword>
<keyword evidence="5 6" id="KW-0472">Membrane</keyword>
<dbReference type="InterPro" id="IPR022791">
    <property type="entry name" value="L-PG_synthase/AglD"/>
</dbReference>
<organism evidence="7">
    <name type="scientific">Proteinivorax tanatarense</name>
    <dbReference type="NCBI Taxonomy" id="1260629"/>
    <lineage>
        <taxon>Bacteria</taxon>
        <taxon>Bacillati</taxon>
        <taxon>Bacillota</taxon>
        <taxon>Clostridia</taxon>
        <taxon>Eubacteriales</taxon>
        <taxon>Proteinivoracaceae</taxon>
        <taxon>Proteinivorax</taxon>
    </lineage>
</organism>